<evidence type="ECO:0000256" key="4">
    <source>
        <dbReference type="ARBA" id="ARBA00022679"/>
    </source>
</evidence>
<evidence type="ECO:0000259" key="10">
    <source>
        <dbReference type="Pfam" id="PF07730"/>
    </source>
</evidence>
<dbReference type="SUPFAM" id="SSF55874">
    <property type="entry name" value="ATPase domain of HSP90 chaperone/DNA topoisomerase II/histidine kinase"/>
    <property type="match status" value="1"/>
</dbReference>
<comment type="catalytic activity">
    <reaction evidence="1">
        <text>ATP + protein L-histidine = ADP + protein N-phospho-L-histidine.</text>
        <dbReference type="EC" id="2.7.13.3"/>
    </reaction>
</comment>
<dbReference type="InterPro" id="IPR055558">
    <property type="entry name" value="DUF7134"/>
</dbReference>
<dbReference type="GO" id="GO:0005524">
    <property type="term" value="F:ATP binding"/>
    <property type="evidence" value="ECO:0007669"/>
    <property type="project" value="UniProtKB-KW"/>
</dbReference>
<protein>
    <recommendedName>
        <fullName evidence="2">histidine kinase</fullName>
        <ecNumber evidence="2">2.7.13.3</ecNumber>
    </recommendedName>
</protein>
<keyword evidence="3" id="KW-0597">Phosphoprotein</keyword>
<dbReference type="InterPro" id="IPR050482">
    <property type="entry name" value="Sensor_HK_TwoCompSys"/>
</dbReference>
<reference evidence="12" key="1">
    <citation type="submission" date="2024-05" db="EMBL/GenBank/DDBJ databases">
        <title>The Natural Products Discovery Center: Release of the First 8490 Sequenced Strains for Exploring Actinobacteria Biosynthetic Diversity.</title>
        <authorList>
            <person name="Kalkreuter E."/>
            <person name="Kautsar S.A."/>
            <person name="Yang D."/>
            <person name="Bader C.D."/>
            <person name="Teijaro C.N."/>
            <person name="Fluegel L."/>
            <person name="Davis C.M."/>
            <person name="Simpson J.R."/>
            <person name="Lauterbach L."/>
            <person name="Steele A.D."/>
            <person name="Gui C."/>
            <person name="Meng S."/>
            <person name="Li G."/>
            <person name="Viehrig K."/>
            <person name="Ye F."/>
            <person name="Su P."/>
            <person name="Kiefer A.F."/>
            <person name="Nichols A."/>
            <person name="Cepeda A.J."/>
            <person name="Yan W."/>
            <person name="Fan B."/>
            <person name="Jiang Y."/>
            <person name="Adhikari A."/>
            <person name="Zheng C.-J."/>
            <person name="Schuster L."/>
            <person name="Cowan T.M."/>
            <person name="Smanski M.J."/>
            <person name="Chevrette M.G."/>
            <person name="de Carvalho L.P.S."/>
            <person name="Shen B."/>
        </authorList>
    </citation>
    <scope>NUCLEOTIDE SEQUENCE</scope>
    <source>
        <strain evidence="12">NPDC080035</strain>
    </source>
</reference>
<dbReference type="AlphaFoldDB" id="A0AAU7GA08"/>
<keyword evidence="9" id="KW-0812">Transmembrane</keyword>
<feature type="transmembrane region" description="Helical" evidence="9">
    <location>
        <begin position="247"/>
        <end position="264"/>
    </location>
</feature>
<name>A0AAU7GA08_9MICO</name>
<evidence type="ECO:0000313" key="12">
    <source>
        <dbReference type="EMBL" id="XBM47786.1"/>
    </source>
</evidence>
<dbReference type="InterPro" id="IPR036890">
    <property type="entry name" value="HATPase_C_sf"/>
</dbReference>
<keyword evidence="9" id="KW-0472">Membrane</keyword>
<dbReference type="CDD" id="cd16917">
    <property type="entry name" value="HATPase_UhpB-NarQ-NarX-like"/>
    <property type="match status" value="1"/>
</dbReference>
<dbReference type="Pfam" id="PF07730">
    <property type="entry name" value="HisKA_3"/>
    <property type="match status" value="1"/>
</dbReference>
<evidence type="ECO:0000256" key="7">
    <source>
        <dbReference type="ARBA" id="ARBA00022840"/>
    </source>
</evidence>
<evidence type="ECO:0000256" key="1">
    <source>
        <dbReference type="ARBA" id="ARBA00000085"/>
    </source>
</evidence>
<keyword evidence="4" id="KW-0808">Transferase</keyword>
<feature type="transmembrane region" description="Helical" evidence="9">
    <location>
        <begin position="21"/>
        <end position="39"/>
    </location>
</feature>
<evidence type="ECO:0000256" key="5">
    <source>
        <dbReference type="ARBA" id="ARBA00022741"/>
    </source>
</evidence>
<dbReference type="InterPro" id="IPR011712">
    <property type="entry name" value="Sig_transdc_His_kin_sub3_dim/P"/>
</dbReference>
<keyword evidence="7" id="KW-0067">ATP-binding</keyword>
<dbReference type="EMBL" id="CP157390">
    <property type="protein sequence ID" value="XBM47786.1"/>
    <property type="molecule type" value="Genomic_DNA"/>
</dbReference>
<feature type="transmembrane region" description="Helical" evidence="9">
    <location>
        <begin position="45"/>
        <end position="70"/>
    </location>
</feature>
<feature type="domain" description="Signal transduction histidine kinase subgroup 3 dimerisation and phosphoacceptor" evidence="10">
    <location>
        <begin position="405"/>
        <end position="470"/>
    </location>
</feature>
<keyword evidence="5" id="KW-0547">Nucleotide-binding</keyword>
<feature type="transmembrane region" description="Helical" evidence="9">
    <location>
        <begin position="82"/>
        <end position="100"/>
    </location>
</feature>
<dbReference type="Gene3D" id="3.30.565.10">
    <property type="entry name" value="Histidine kinase-like ATPase, C-terminal domain"/>
    <property type="match status" value="1"/>
</dbReference>
<accession>A0AAU7GA08</accession>
<keyword evidence="8" id="KW-0902">Two-component regulatory system</keyword>
<organism evidence="12">
    <name type="scientific">Leifsonia sp. NPDC080035</name>
    <dbReference type="NCBI Taxonomy" id="3143936"/>
    <lineage>
        <taxon>Bacteria</taxon>
        <taxon>Bacillati</taxon>
        <taxon>Actinomycetota</taxon>
        <taxon>Actinomycetes</taxon>
        <taxon>Micrococcales</taxon>
        <taxon>Microbacteriaceae</taxon>
        <taxon>Leifsonia</taxon>
    </lineage>
</organism>
<evidence type="ECO:0000259" key="11">
    <source>
        <dbReference type="Pfam" id="PF23539"/>
    </source>
</evidence>
<feature type="domain" description="DUF7134" evidence="11">
    <location>
        <begin position="211"/>
        <end position="375"/>
    </location>
</feature>
<dbReference type="GO" id="GO:0000155">
    <property type="term" value="F:phosphorelay sensor kinase activity"/>
    <property type="evidence" value="ECO:0007669"/>
    <property type="project" value="InterPro"/>
</dbReference>
<keyword evidence="6 12" id="KW-0418">Kinase</keyword>
<evidence type="ECO:0000256" key="3">
    <source>
        <dbReference type="ARBA" id="ARBA00022553"/>
    </source>
</evidence>
<dbReference type="PANTHER" id="PTHR24421">
    <property type="entry name" value="NITRATE/NITRITE SENSOR PROTEIN NARX-RELATED"/>
    <property type="match status" value="1"/>
</dbReference>
<sequence>MPDRTRLTSALAPHRWVLEPALALALFLAWLVSGLPFDLTASLAVLFYCAGVAVSRVLPGVALGLTWFAVLAELTESGIMPAPYRVISAVAVLIALFGLASHGGPVARWLGFTSGLLWAPAMAYLFTVRGEIKFPQLGPVIGGYYTSQGVGLLLMSLLLAVVFVTAWLLGYLVARQRATATQGSSVLVWLASSGGVAVTPEDPDRAGLVHRLTRRQLGFDVGGAVAFVAFCLVTDLPLALSDGGRSTYVVLMIFAVAVALRRMSPVVSLALAWLAAVLQMVTGHNILVSDIGVLIVLYATAAYGDRVVRYAGLISAGVGAFVAALYLSLTSALSQGYFDLLSTSFTSFALQFAFLFVVSATVLGLSWVLGLLMRTWRNARFSRHAQIAAEIDRNRAEQDVVVEQERTRIARDMHDVVAHSLAVVIAQADGARYARHGDPEAVDEALKTIASTARSALGDVRVLLAELRQSQPEGPQPSLADIEQTVEQIRAAGLDVVLERSGEFAGLGSAQQIAGYRIVQEALTNALRHGDTSLPATVGLAEVGRDAGGPGIHITVRNTMKTQPQEPSSTGSVPRIGHGLPGMRERAALAGGTLSAGATGGEFLVSAFLPAGAGAAA</sequence>
<feature type="transmembrane region" description="Helical" evidence="9">
    <location>
        <begin position="221"/>
        <end position="240"/>
    </location>
</feature>
<evidence type="ECO:0000256" key="9">
    <source>
        <dbReference type="SAM" id="Phobius"/>
    </source>
</evidence>
<feature type="transmembrane region" description="Helical" evidence="9">
    <location>
        <begin position="349"/>
        <end position="373"/>
    </location>
</feature>
<dbReference type="GO" id="GO:0016020">
    <property type="term" value="C:membrane"/>
    <property type="evidence" value="ECO:0007669"/>
    <property type="project" value="InterPro"/>
</dbReference>
<dbReference type="GO" id="GO:0046983">
    <property type="term" value="F:protein dimerization activity"/>
    <property type="evidence" value="ECO:0007669"/>
    <property type="project" value="InterPro"/>
</dbReference>
<feature type="transmembrane region" description="Helical" evidence="9">
    <location>
        <begin position="149"/>
        <end position="174"/>
    </location>
</feature>
<dbReference type="EC" id="2.7.13.3" evidence="2"/>
<proteinExistence type="predicted"/>
<evidence type="ECO:0000256" key="6">
    <source>
        <dbReference type="ARBA" id="ARBA00022777"/>
    </source>
</evidence>
<gene>
    <name evidence="12" type="ORF">AAME72_17200</name>
</gene>
<keyword evidence="9" id="KW-1133">Transmembrane helix</keyword>
<dbReference type="RefSeq" id="WP_348787751.1">
    <property type="nucleotide sequence ID" value="NZ_CP157390.1"/>
</dbReference>
<dbReference type="PANTHER" id="PTHR24421:SF10">
    <property type="entry name" value="NITRATE_NITRITE SENSOR PROTEIN NARQ"/>
    <property type="match status" value="1"/>
</dbReference>
<dbReference type="Pfam" id="PF23539">
    <property type="entry name" value="DUF7134"/>
    <property type="match status" value="1"/>
</dbReference>
<evidence type="ECO:0000256" key="8">
    <source>
        <dbReference type="ARBA" id="ARBA00023012"/>
    </source>
</evidence>
<feature type="transmembrane region" description="Helical" evidence="9">
    <location>
        <begin position="310"/>
        <end position="329"/>
    </location>
</feature>
<feature type="transmembrane region" description="Helical" evidence="9">
    <location>
        <begin position="270"/>
        <end position="298"/>
    </location>
</feature>
<evidence type="ECO:0000256" key="2">
    <source>
        <dbReference type="ARBA" id="ARBA00012438"/>
    </source>
</evidence>
<dbReference type="Gene3D" id="1.20.5.1930">
    <property type="match status" value="1"/>
</dbReference>
<feature type="transmembrane region" description="Helical" evidence="9">
    <location>
        <begin position="106"/>
        <end position="128"/>
    </location>
</feature>